<evidence type="ECO:0000313" key="4">
    <source>
        <dbReference type="Proteomes" id="UP000007431"/>
    </source>
</evidence>
<dbReference type="VEuPathDB" id="FungiDB:SCHCODRAFT_02749816"/>
<dbReference type="Pfam" id="PF17667">
    <property type="entry name" value="Pkinase_fungal"/>
    <property type="match status" value="2"/>
</dbReference>
<dbReference type="InterPro" id="IPR040976">
    <property type="entry name" value="Pkinase_fungal"/>
</dbReference>
<evidence type="ECO:0000256" key="1">
    <source>
        <dbReference type="SAM" id="MobiDB-lite"/>
    </source>
</evidence>
<dbReference type="Gene3D" id="1.10.510.10">
    <property type="entry name" value="Transferase(Phosphotransferase) domain 1"/>
    <property type="match status" value="1"/>
</dbReference>
<organism evidence="4">
    <name type="scientific">Schizophyllum commune (strain H4-8 / FGSC 9210)</name>
    <name type="common">Split gill fungus</name>
    <dbReference type="NCBI Taxonomy" id="578458"/>
    <lineage>
        <taxon>Eukaryota</taxon>
        <taxon>Fungi</taxon>
        <taxon>Dikarya</taxon>
        <taxon>Basidiomycota</taxon>
        <taxon>Agaricomycotina</taxon>
        <taxon>Agaricomycetes</taxon>
        <taxon>Agaricomycetidae</taxon>
        <taxon>Agaricales</taxon>
        <taxon>Schizophyllaceae</taxon>
        <taxon>Schizophyllum</taxon>
    </lineage>
</organism>
<keyword evidence="4" id="KW-1185">Reference proteome</keyword>
<evidence type="ECO:0000259" key="2">
    <source>
        <dbReference type="Pfam" id="PF17667"/>
    </source>
</evidence>
<dbReference type="InterPro" id="IPR011009">
    <property type="entry name" value="Kinase-like_dom_sf"/>
</dbReference>
<proteinExistence type="predicted"/>
<feature type="compositionally biased region" description="Basic and acidic residues" evidence="1">
    <location>
        <begin position="657"/>
        <end position="676"/>
    </location>
</feature>
<dbReference type="Proteomes" id="UP000007431">
    <property type="component" value="Unassembled WGS sequence"/>
</dbReference>
<evidence type="ECO:0000313" key="3">
    <source>
        <dbReference type="EMBL" id="EFI95848.1"/>
    </source>
</evidence>
<gene>
    <name evidence="3" type="ORF">SCHCODRAFT_236269</name>
</gene>
<feature type="domain" description="Fungal-type protein kinase" evidence="2">
    <location>
        <begin position="176"/>
        <end position="264"/>
    </location>
</feature>
<accession>D8QAK8</accession>
<dbReference type="EMBL" id="GL377308">
    <property type="protein sequence ID" value="EFI95848.1"/>
    <property type="molecule type" value="Genomic_DNA"/>
</dbReference>
<dbReference type="SUPFAM" id="SSF56112">
    <property type="entry name" value="Protein kinase-like (PK-like)"/>
    <property type="match status" value="1"/>
</dbReference>
<dbReference type="AlphaFoldDB" id="D8QAK8"/>
<protein>
    <recommendedName>
        <fullName evidence="2">Fungal-type protein kinase domain-containing protein</fullName>
    </recommendedName>
</protein>
<name>D8QAK8_SCHCM</name>
<reference evidence="3 4" key="1">
    <citation type="journal article" date="2010" name="Nat. Biotechnol.">
        <title>Genome sequence of the model mushroom Schizophyllum commune.</title>
        <authorList>
            <person name="Ohm R.A."/>
            <person name="de Jong J.F."/>
            <person name="Lugones L.G."/>
            <person name="Aerts A."/>
            <person name="Kothe E."/>
            <person name="Stajich J.E."/>
            <person name="de Vries R.P."/>
            <person name="Record E."/>
            <person name="Levasseur A."/>
            <person name="Baker S.E."/>
            <person name="Bartholomew K.A."/>
            <person name="Coutinho P.M."/>
            <person name="Erdmann S."/>
            <person name="Fowler T.J."/>
            <person name="Gathman A.C."/>
            <person name="Lombard V."/>
            <person name="Henrissat B."/>
            <person name="Knabe N."/>
            <person name="Kuees U."/>
            <person name="Lilly W.W."/>
            <person name="Lindquist E."/>
            <person name="Lucas S."/>
            <person name="Magnuson J.K."/>
            <person name="Piumi F."/>
            <person name="Raudaskoski M."/>
            <person name="Salamov A."/>
            <person name="Schmutz J."/>
            <person name="Schwarze F.W.M.R."/>
            <person name="vanKuyk P.A."/>
            <person name="Horton J.S."/>
            <person name="Grigoriev I.V."/>
            <person name="Woesten H.A.B."/>
        </authorList>
    </citation>
    <scope>NUCLEOTIDE SEQUENCE [LARGE SCALE GENOMIC DNA]</scope>
    <source>
        <strain evidence="4">H4-8 / FGSC 9210</strain>
    </source>
</reference>
<feature type="region of interest" description="Disordered" evidence="1">
    <location>
        <begin position="636"/>
        <end position="746"/>
    </location>
</feature>
<dbReference type="eggNOG" id="ENOG502RSE5">
    <property type="taxonomic scope" value="Eukaryota"/>
</dbReference>
<sequence length="746" mass="84046">MTTSAQNIVTCSPGEFYSLYACGWEFVGDDGMEPIFKKMLSDATLGYPENVFRAFPGSSNHSKDTSLDEIWEGIAQLFADIVDAAEQVLPERFHPDARTATFQCNRQSKTFVHKGVESFRLDGYTVLKDKSAHGAFAGSAIESVILNENDPEWIGEWMADIGVSVLWSDGDDAAENEEQSIGVANQILYSDCRRVAHIAITIEDTTARIWYHTRSYSAVTHEFDINKRCTDFIQFVLFATYAKCHLGLDPGIARVVDASDSLQYQFSVPKNILSNKVVVYQTTGILAACSLSGGLYGKGRSVYTAKPADRLGDGLSIRSEAQEHVLRDTHLLPCDPRESEMQRELISAMNAIAGTEETERMKKFFVKIASDMPAKYNVQRRSPSFTWPKKIYRQRWMTVYAERCHDLYEVDDPVLFHRALAEVMIFLKFLFRVGRVHHDISPGNIMLYWDPLTLDWVVKVIDFEFTKRYEALEPWARRTGTRPYMAIEIEAGKHMFLPENAPDSLLAANHFNVNFCHDVESVLWIALHRAYGPDTPMVRLHNLIHMMGDAHRMVQARDIDEELGAGLPAAQVRHKRLAKENFDTDVYHRFEEVFRRISEYYEGKKGLLRIDRVDIDVVAGIKEGEVIVNVGELTMPRWRPPRPAAPGAKVDPAPEGQKAKAESEGDLLPEVKESPNVRKRRATEDTEDAIEAKRPRVSLPQSSAHDGPPEGAQAHREGSARDVLPGDEGFVEPVRDGQGEPGTRLI</sequence>
<feature type="domain" description="Fungal-type protein kinase" evidence="2">
    <location>
        <begin position="378"/>
        <end position="527"/>
    </location>
</feature>
<dbReference type="HOGENOM" id="CLU_372616_0_0_1"/>
<dbReference type="InParanoid" id="D8QAK8"/>